<gene>
    <name evidence="1" type="ORF">LSAT_V11C900482820</name>
</gene>
<name>A0A9R1WRU9_LACSA</name>
<comment type="caution">
    <text evidence="1">The sequence shown here is derived from an EMBL/GenBank/DDBJ whole genome shotgun (WGS) entry which is preliminary data.</text>
</comment>
<evidence type="ECO:0008006" key="3">
    <source>
        <dbReference type="Google" id="ProtNLM"/>
    </source>
</evidence>
<protein>
    <recommendedName>
        <fullName evidence="3">Helitron helicase-like domain-containing protein</fullName>
    </recommendedName>
</protein>
<evidence type="ECO:0000313" key="2">
    <source>
        <dbReference type="Proteomes" id="UP000235145"/>
    </source>
</evidence>
<keyword evidence="2" id="KW-1185">Reference proteome</keyword>
<dbReference type="AlphaFoldDB" id="A0A9R1WRU9"/>
<dbReference type="Proteomes" id="UP000235145">
    <property type="component" value="Unassembled WGS sequence"/>
</dbReference>
<organism evidence="1 2">
    <name type="scientific">Lactuca sativa</name>
    <name type="common">Garden lettuce</name>
    <dbReference type="NCBI Taxonomy" id="4236"/>
    <lineage>
        <taxon>Eukaryota</taxon>
        <taxon>Viridiplantae</taxon>
        <taxon>Streptophyta</taxon>
        <taxon>Embryophyta</taxon>
        <taxon>Tracheophyta</taxon>
        <taxon>Spermatophyta</taxon>
        <taxon>Magnoliopsida</taxon>
        <taxon>eudicotyledons</taxon>
        <taxon>Gunneridae</taxon>
        <taxon>Pentapetalae</taxon>
        <taxon>asterids</taxon>
        <taxon>campanulids</taxon>
        <taxon>Asterales</taxon>
        <taxon>Asteraceae</taxon>
        <taxon>Cichorioideae</taxon>
        <taxon>Cichorieae</taxon>
        <taxon>Lactucinae</taxon>
        <taxon>Lactuca</taxon>
    </lineage>
</organism>
<dbReference type="PANTHER" id="PTHR10492:SF94">
    <property type="entry name" value="ATP-DEPENDENT DNA HELICASE"/>
    <property type="match status" value="1"/>
</dbReference>
<proteinExistence type="predicted"/>
<evidence type="ECO:0000313" key="1">
    <source>
        <dbReference type="EMBL" id="KAJ0186216.1"/>
    </source>
</evidence>
<dbReference type="PANTHER" id="PTHR10492">
    <property type="match status" value="1"/>
</dbReference>
<sequence>MIWVAPHNPKLLMMFNCHINVEVCSSIKSAKYLFKYVYKGHDKQVIHIDKYQENIVINVIQNFQDARYVSPPEALWQVFSFPLSKIHPCLVRFKDGDIMEYIVDKEKGKNSVLATFFKKNNEDSNVRKYLYKDFPKHFTWNRSNHYWRTREHKSMIAEGERYYLRLLLFHITGPTYFEDLYIANGVLHPTFRKASLERGLTETDDNLSQCLVEASLFQFPIALRRLFATMLIFCEPGNVRKLWDDHYDSISNDYRKQYGCVERVQNMVLIDIRVFLESMSKKLSDYNLPNVSAHIDLQSRGYCEVHEEYSINVEYEDL</sequence>
<dbReference type="EMBL" id="NBSK02000009">
    <property type="protein sequence ID" value="KAJ0186216.1"/>
    <property type="molecule type" value="Genomic_DNA"/>
</dbReference>
<reference evidence="1 2" key="1">
    <citation type="journal article" date="2017" name="Nat. Commun.">
        <title>Genome assembly with in vitro proximity ligation data and whole-genome triplication in lettuce.</title>
        <authorList>
            <person name="Reyes-Chin-Wo S."/>
            <person name="Wang Z."/>
            <person name="Yang X."/>
            <person name="Kozik A."/>
            <person name="Arikit S."/>
            <person name="Song C."/>
            <person name="Xia L."/>
            <person name="Froenicke L."/>
            <person name="Lavelle D.O."/>
            <person name="Truco M.J."/>
            <person name="Xia R."/>
            <person name="Zhu S."/>
            <person name="Xu C."/>
            <person name="Xu H."/>
            <person name="Xu X."/>
            <person name="Cox K."/>
            <person name="Korf I."/>
            <person name="Meyers B.C."/>
            <person name="Michelmore R.W."/>
        </authorList>
    </citation>
    <scope>NUCLEOTIDE SEQUENCE [LARGE SCALE GENOMIC DNA]</scope>
    <source>
        <strain evidence="2">cv. Salinas</strain>
        <tissue evidence="1">Seedlings</tissue>
    </source>
</reference>
<accession>A0A9R1WRU9</accession>